<dbReference type="FunFam" id="3.40.50.720:FF:000095">
    <property type="entry name" value="NADP-dependent malic enzyme"/>
    <property type="match status" value="1"/>
</dbReference>
<dbReference type="InterPro" id="IPR046346">
    <property type="entry name" value="Aminoacid_DH-like_N_sf"/>
</dbReference>
<evidence type="ECO:0000259" key="12">
    <source>
        <dbReference type="SMART" id="SM00919"/>
    </source>
</evidence>
<feature type="binding site" evidence="10">
    <location>
        <position position="317"/>
    </location>
    <ligand>
        <name>(S)-malate</name>
        <dbReference type="ChEBI" id="CHEBI:15589"/>
    </ligand>
</feature>
<dbReference type="PIRSF" id="PIRSF000106">
    <property type="entry name" value="ME"/>
    <property type="match status" value="1"/>
</dbReference>
<evidence type="ECO:0000313" key="15">
    <source>
        <dbReference type="Proteomes" id="UP000787472"/>
    </source>
</evidence>
<evidence type="ECO:0000256" key="2">
    <source>
        <dbReference type="ARBA" id="ARBA00008785"/>
    </source>
</evidence>
<dbReference type="Pfam" id="PF00390">
    <property type="entry name" value="malic"/>
    <property type="match status" value="1"/>
</dbReference>
<dbReference type="EC" id="1.1.1.40" evidence="5"/>
<keyword evidence="4" id="KW-0560">Oxidoreductase</keyword>
<dbReference type="InterPro" id="IPR036291">
    <property type="entry name" value="NAD(P)-bd_dom_sf"/>
</dbReference>
<dbReference type="PANTHER" id="PTHR43237:SF4">
    <property type="entry name" value="NADP-DEPENDENT MALIC ENZYME"/>
    <property type="match status" value="1"/>
</dbReference>
<dbReference type="SUPFAM" id="SSF53223">
    <property type="entry name" value="Aminoacid dehydrogenase-like, N-terminal domain"/>
    <property type="match status" value="1"/>
</dbReference>
<dbReference type="SUPFAM" id="SSF51735">
    <property type="entry name" value="NAD(P)-binding Rossmann-fold domains"/>
    <property type="match status" value="1"/>
</dbReference>
<feature type="active site" description="Proton acceptor" evidence="9">
    <location>
        <position position="94"/>
    </location>
</feature>
<dbReference type="GO" id="GO:0004473">
    <property type="term" value="F:malate dehydrogenase (decarboxylating) (NADP+) activity"/>
    <property type="evidence" value="ECO:0007669"/>
    <property type="project" value="UniProtKB-EC"/>
</dbReference>
<feature type="binding site" evidence="11">
    <location>
        <position position="136"/>
    </location>
    <ligand>
        <name>a divalent metal cation</name>
        <dbReference type="ChEBI" id="CHEBI:60240"/>
    </ligand>
</feature>
<evidence type="ECO:0000256" key="1">
    <source>
        <dbReference type="ARBA" id="ARBA00001936"/>
    </source>
</evidence>
<evidence type="ECO:0000256" key="9">
    <source>
        <dbReference type="PIRSR" id="PIRSR000106-1"/>
    </source>
</evidence>
<feature type="domain" description="Malic enzyme NAD-binding" evidence="12">
    <location>
        <begin position="163"/>
        <end position="399"/>
    </location>
</feature>
<dbReference type="FunFam" id="3.40.50.10380:FF:000003">
    <property type="entry name" value="NADP-dependent malic enzyme"/>
    <property type="match status" value="1"/>
</dbReference>
<comment type="caution">
    <text evidence="14">The sequence shown here is derived from an EMBL/GenBank/DDBJ whole genome shotgun (WGS) entry which is preliminary data.</text>
</comment>
<name>A0A9E5MPI1_9GAMM</name>
<dbReference type="InterPro" id="IPR037062">
    <property type="entry name" value="Malic_N_dom_sf"/>
</dbReference>
<keyword evidence="3 11" id="KW-0479">Metal-binding</keyword>
<dbReference type="InterPro" id="IPR012302">
    <property type="entry name" value="Malic_NAD-bd"/>
</dbReference>
<dbReference type="InterPro" id="IPR015884">
    <property type="entry name" value="Malic_enzyme_CS"/>
</dbReference>
<dbReference type="InterPro" id="IPR012301">
    <property type="entry name" value="Malic_N_dom"/>
</dbReference>
<dbReference type="PROSITE" id="PS00331">
    <property type="entry name" value="MALIC_ENZYMES"/>
    <property type="match status" value="1"/>
</dbReference>
<dbReference type="CDD" id="cd05311">
    <property type="entry name" value="NAD_bind_2_malic_enz"/>
    <property type="match status" value="1"/>
</dbReference>
<dbReference type="SMART" id="SM01274">
    <property type="entry name" value="malic"/>
    <property type="match status" value="1"/>
</dbReference>
<comment type="catalytic activity">
    <reaction evidence="8">
        <text>oxaloacetate + H(+) = pyruvate + CO2</text>
        <dbReference type="Rhea" id="RHEA:15641"/>
        <dbReference type="ChEBI" id="CHEBI:15361"/>
        <dbReference type="ChEBI" id="CHEBI:15378"/>
        <dbReference type="ChEBI" id="CHEBI:16452"/>
        <dbReference type="ChEBI" id="CHEBI:16526"/>
        <dbReference type="EC" id="1.1.1.40"/>
    </reaction>
</comment>
<evidence type="ECO:0000256" key="11">
    <source>
        <dbReference type="PIRSR" id="PIRSR000106-3"/>
    </source>
</evidence>
<feature type="binding site" evidence="11">
    <location>
        <position position="162"/>
    </location>
    <ligand>
        <name>a divalent metal cation</name>
        <dbReference type="ChEBI" id="CHEBI:60240"/>
    </ligand>
</feature>
<keyword evidence="15" id="KW-1185">Reference proteome</keyword>
<evidence type="ECO:0000256" key="10">
    <source>
        <dbReference type="PIRSR" id="PIRSR000106-2"/>
    </source>
</evidence>
<dbReference type="Proteomes" id="UP000787472">
    <property type="component" value="Unassembled WGS sequence"/>
</dbReference>
<dbReference type="InterPro" id="IPR045213">
    <property type="entry name" value="Malic_NAD-bd_bact_type"/>
</dbReference>
<feature type="binding site" evidence="11">
    <location>
        <position position="137"/>
    </location>
    <ligand>
        <name>a divalent metal cation</name>
        <dbReference type="ChEBI" id="CHEBI:60240"/>
    </ligand>
</feature>
<evidence type="ECO:0000256" key="4">
    <source>
        <dbReference type="ARBA" id="ARBA00023002"/>
    </source>
</evidence>
<dbReference type="GO" id="GO:0051287">
    <property type="term" value="F:NAD binding"/>
    <property type="evidence" value="ECO:0007669"/>
    <property type="project" value="InterPro"/>
</dbReference>
<dbReference type="GO" id="GO:0046872">
    <property type="term" value="F:metal ion binding"/>
    <property type="evidence" value="ECO:0007669"/>
    <property type="project" value="UniProtKB-KW"/>
</dbReference>
<feature type="binding site" evidence="10">
    <location>
        <position position="286"/>
    </location>
    <ligand>
        <name>(S)-malate</name>
        <dbReference type="ChEBI" id="CHEBI:15589"/>
    </ligand>
</feature>
<gene>
    <name evidence="14" type="ORF">G8770_21325</name>
</gene>
<accession>A0A9E5MPI1</accession>
<evidence type="ECO:0000256" key="6">
    <source>
        <dbReference type="ARBA" id="ARBA00040273"/>
    </source>
</evidence>
<dbReference type="Gene3D" id="3.40.50.10380">
    <property type="entry name" value="Malic enzyme, N-terminal domain"/>
    <property type="match status" value="1"/>
</dbReference>
<organism evidence="14 15">
    <name type="scientific">Pseudomaricurvus hydrocarbonicus</name>
    <dbReference type="NCBI Taxonomy" id="1470433"/>
    <lineage>
        <taxon>Bacteria</taxon>
        <taxon>Pseudomonadati</taxon>
        <taxon>Pseudomonadota</taxon>
        <taxon>Gammaproteobacteria</taxon>
        <taxon>Cellvibrionales</taxon>
        <taxon>Cellvibrionaceae</taxon>
        <taxon>Pseudomaricurvus</taxon>
    </lineage>
</organism>
<protein>
    <recommendedName>
        <fullName evidence="6">NADP-dependent malic enzyme</fullName>
        <ecNumber evidence="5">1.1.1.40</ecNumber>
    </recommendedName>
</protein>
<comment type="cofactor">
    <cofactor evidence="11">
        <name>Mg(2+)</name>
        <dbReference type="ChEBI" id="CHEBI:18420"/>
    </cofactor>
    <cofactor evidence="11">
        <name>Mn(2+)</name>
        <dbReference type="ChEBI" id="CHEBI:29035"/>
    </cofactor>
    <text evidence="11">Divalent metal cations. Prefers magnesium or manganese.</text>
</comment>
<feature type="active site" description="Proton donor" evidence="9">
    <location>
        <position position="39"/>
    </location>
</feature>
<dbReference type="InterPro" id="IPR001891">
    <property type="entry name" value="Malic_OxRdtase"/>
</dbReference>
<evidence type="ECO:0000256" key="3">
    <source>
        <dbReference type="ARBA" id="ARBA00022723"/>
    </source>
</evidence>
<comment type="cofactor">
    <cofactor evidence="1">
        <name>Mn(2+)</name>
        <dbReference type="ChEBI" id="CHEBI:29035"/>
    </cofactor>
</comment>
<comment type="catalytic activity">
    <reaction evidence="7">
        <text>(S)-malate + NADP(+) = pyruvate + CO2 + NADPH</text>
        <dbReference type="Rhea" id="RHEA:18253"/>
        <dbReference type="ChEBI" id="CHEBI:15361"/>
        <dbReference type="ChEBI" id="CHEBI:15589"/>
        <dbReference type="ChEBI" id="CHEBI:16526"/>
        <dbReference type="ChEBI" id="CHEBI:57783"/>
        <dbReference type="ChEBI" id="CHEBI:58349"/>
        <dbReference type="EC" id="1.1.1.40"/>
    </reaction>
</comment>
<evidence type="ECO:0000259" key="13">
    <source>
        <dbReference type="SMART" id="SM01274"/>
    </source>
</evidence>
<dbReference type="AlphaFoldDB" id="A0A9E5MPI1"/>
<evidence type="ECO:0000256" key="5">
    <source>
        <dbReference type="ARBA" id="ARBA00038964"/>
    </source>
</evidence>
<sequence>MSDSFKKAALDYHAFPKPGKLSVEITTPAETQEDLSLAYSPGVAEPVREIAQDPESAYKYTAKGNMVAVITDGSAILGLGNLGPLASKPVMEGKSLLFKRFAGIDSVDVEVESESPEAFIETVASIANTWGGINLEDIKAPECFQIEKALIERCQVPVFHDDQHGTAIVTAAGMLNALEIQGKRIEDAKIVCLGAGAAAHACSSLLVIAGAQRDNITMLDSKGVIYAGRDGLNQYKEEFARETSARTLDDAIEDADAFLGVSGPNLLSAEQLAKMAANPVVFACSNPDPEISPILAHEVRDDLIMATGRSDFPNQVNNVLCFPFLFRGTLDVRASEINASMKLAAVHAIKDLAKQAVPTEVLKAYGGGELSFGRQYILPKPTDQRLLGAVAAAVAQAAVDSGVARLPYPSHYPLQSVADC</sequence>
<dbReference type="RefSeq" id="WP_167191775.1">
    <property type="nucleotide sequence ID" value="NZ_JAAONZ010000024.1"/>
</dbReference>
<dbReference type="Pfam" id="PF03949">
    <property type="entry name" value="Malic_M"/>
    <property type="match status" value="1"/>
</dbReference>
<dbReference type="EMBL" id="JAAONZ010000024">
    <property type="protein sequence ID" value="NHO68098.1"/>
    <property type="molecule type" value="Genomic_DNA"/>
</dbReference>
<dbReference type="Gene3D" id="3.40.50.720">
    <property type="entry name" value="NAD(P)-binding Rossmann-like Domain"/>
    <property type="match status" value="1"/>
</dbReference>
<evidence type="ECO:0000313" key="14">
    <source>
        <dbReference type="EMBL" id="NHO68098.1"/>
    </source>
</evidence>
<dbReference type="InterPro" id="IPR051674">
    <property type="entry name" value="Malate_Decarboxylase"/>
</dbReference>
<dbReference type="SMART" id="SM00919">
    <property type="entry name" value="Malic_M"/>
    <property type="match status" value="1"/>
</dbReference>
<dbReference type="PANTHER" id="PTHR43237">
    <property type="entry name" value="NADP-DEPENDENT MALIC ENZYME"/>
    <property type="match status" value="1"/>
</dbReference>
<proteinExistence type="inferred from homology"/>
<reference evidence="14" key="1">
    <citation type="submission" date="2020-03" db="EMBL/GenBank/DDBJ databases">
        <authorList>
            <person name="Guo F."/>
        </authorList>
    </citation>
    <scope>NUCLEOTIDE SEQUENCE</scope>
    <source>
        <strain evidence="14">JCM 30134</strain>
    </source>
</reference>
<evidence type="ECO:0000256" key="7">
    <source>
        <dbReference type="ARBA" id="ARBA00050924"/>
    </source>
</evidence>
<comment type="similarity">
    <text evidence="2">Belongs to the malic enzymes family.</text>
</comment>
<evidence type="ECO:0000256" key="8">
    <source>
        <dbReference type="ARBA" id="ARBA00051384"/>
    </source>
</evidence>
<feature type="domain" description="Malic enzyme N-terminal" evidence="13">
    <location>
        <begin position="18"/>
        <end position="151"/>
    </location>
</feature>